<protein>
    <submittedName>
        <fullName evidence="6">AraC-type DNA-binding protein</fullName>
    </submittedName>
</protein>
<evidence type="ECO:0000313" key="6">
    <source>
        <dbReference type="EMBL" id="SDZ72985.1"/>
    </source>
</evidence>
<gene>
    <name evidence="6" type="ORF">SAMN05421540_10132</name>
</gene>
<dbReference type="PANTHER" id="PTHR43280">
    <property type="entry name" value="ARAC-FAMILY TRANSCRIPTIONAL REGULATOR"/>
    <property type="match status" value="1"/>
</dbReference>
<feature type="compositionally biased region" description="Polar residues" evidence="4">
    <location>
        <begin position="164"/>
        <end position="177"/>
    </location>
</feature>
<dbReference type="EMBL" id="FNQF01000001">
    <property type="protein sequence ID" value="SDZ72985.1"/>
    <property type="molecule type" value="Genomic_DNA"/>
</dbReference>
<evidence type="ECO:0000256" key="1">
    <source>
        <dbReference type="ARBA" id="ARBA00023015"/>
    </source>
</evidence>
<dbReference type="InterPro" id="IPR018060">
    <property type="entry name" value="HTH_AraC"/>
</dbReference>
<keyword evidence="3" id="KW-0804">Transcription</keyword>
<name>A0A1H3VDV1_9FLAO</name>
<dbReference type="STRING" id="908615.SAMN05421540_10132"/>
<reference evidence="6 7" key="1">
    <citation type="submission" date="2016-10" db="EMBL/GenBank/DDBJ databases">
        <authorList>
            <person name="de Groot N.N."/>
        </authorList>
    </citation>
    <scope>NUCLEOTIDE SEQUENCE [LARGE SCALE GENOMIC DNA]</scope>
    <source>
        <strain evidence="6 7">DSM 23581</strain>
    </source>
</reference>
<feature type="compositionally biased region" description="Basic and acidic residues" evidence="4">
    <location>
        <begin position="178"/>
        <end position="188"/>
    </location>
</feature>
<dbReference type="RefSeq" id="WP_093237689.1">
    <property type="nucleotide sequence ID" value="NZ_FNQF01000001.1"/>
</dbReference>
<feature type="domain" description="HTH araC/xylS-type" evidence="5">
    <location>
        <begin position="73"/>
        <end position="177"/>
    </location>
</feature>
<keyword evidence="7" id="KW-1185">Reference proteome</keyword>
<sequence>MSEKIYIKNMVCPRCISAVESILKQLHVNYKKIRLGEVDLDAKLNLSQLNKLSEKLKNQGFQLIQDHKTSLVERIKALVIDRIHYSSKLEDSSWATYLNKHLHLDYKYLSSLFSSQENMTLEHYIISQKTERVKELLVYDELSLKEIADQLDYSSSAYLSSQFKQQTGQSPTAYKQSQNKDRKSLDEI</sequence>
<dbReference type="Gene3D" id="1.10.10.60">
    <property type="entry name" value="Homeodomain-like"/>
    <property type="match status" value="1"/>
</dbReference>
<dbReference type="SMART" id="SM00342">
    <property type="entry name" value="HTH_ARAC"/>
    <property type="match status" value="1"/>
</dbReference>
<dbReference type="SUPFAM" id="SSF46689">
    <property type="entry name" value="Homeodomain-like"/>
    <property type="match status" value="1"/>
</dbReference>
<dbReference type="GO" id="GO:0003700">
    <property type="term" value="F:DNA-binding transcription factor activity"/>
    <property type="evidence" value="ECO:0007669"/>
    <property type="project" value="InterPro"/>
</dbReference>
<evidence type="ECO:0000256" key="2">
    <source>
        <dbReference type="ARBA" id="ARBA00023125"/>
    </source>
</evidence>
<dbReference type="PROSITE" id="PS01124">
    <property type="entry name" value="HTH_ARAC_FAMILY_2"/>
    <property type="match status" value="1"/>
</dbReference>
<proteinExistence type="predicted"/>
<dbReference type="Proteomes" id="UP000198820">
    <property type="component" value="Unassembled WGS sequence"/>
</dbReference>
<dbReference type="GO" id="GO:0043565">
    <property type="term" value="F:sequence-specific DNA binding"/>
    <property type="evidence" value="ECO:0007669"/>
    <property type="project" value="InterPro"/>
</dbReference>
<dbReference type="InterPro" id="IPR009057">
    <property type="entry name" value="Homeodomain-like_sf"/>
</dbReference>
<dbReference type="Pfam" id="PF12833">
    <property type="entry name" value="HTH_18"/>
    <property type="match status" value="1"/>
</dbReference>
<evidence type="ECO:0000256" key="3">
    <source>
        <dbReference type="ARBA" id="ARBA00023163"/>
    </source>
</evidence>
<evidence type="ECO:0000313" key="7">
    <source>
        <dbReference type="Proteomes" id="UP000198820"/>
    </source>
</evidence>
<evidence type="ECO:0000259" key="5">
    <source>
        <dbReference type="PROSITE" id="PS01124"/>
    </source>
</evidence>
<accession>A0A1H3VDV1</accession>
<feature type="region of interest" description="Disordered" evidence="4">
    <location>
        <begin position="164"/>
        <end position="188"/>
    </location>
</feature>
<keyword evidence="2 6" id="KW-0238">DNA-binding</keyword>
<evidence type="ECO:0000256" key="4">
    <source>
        <dbReference type="SAM" id="MobiDB-lite"/>
    </source>
</evidence>
<dbReference type="AlphaFoldDB" id="A0A1H3VDV1"/>
<dbReference type="PANTHER" id="PTHR43280:SF28">
    <property type="entry name" value="HTH-TYPE TRANSCRIPTIONAL ACTIVATOR RHAS"/>
    <property type="match status" value="1"/>
</dbReference>
<organism evidence="6 7">
    <name type="scientific">Psychroflexus halocasei</name>
    <dbReference type="NCBI Taxonomy" id="908615"/>
    <lineage>
        <taxon>Bacteria</taxon>
        <taxon>Pseudomonadati</taxon>
        <taxon>Bacteroidota</taxon>
        <taxon>Flavobacteriia</taxon>
        <taxon>Flavobacteriales</taxon>
        <taxon>Flavobacteriaceae</taxon>
        <taxon>Psychroflexus</taxon>
    </lineage>
</organism>
<keyword evidence="1" id="KW-0805">Transcription regulation</keyword>